<evidence type="ECO:0000313" key="2">
    <source>
        <dbReference type="Proteomes" id="UP000000849"/>
    </source>
</evidence>
<dbReference type="STRING" id="446466.Cfla_2764"/>
<gene>
    <name evidence="1" type="ordered locus">Cfla_2764</name>
</gene>
<dbReference type="Proteomes" id="UP000000849">
    <property type="component" value="Chromosome"/>
</dbReference>
<sequence>MYPLEDVGGWWEAEDVATGTPRVAQGVSLGLAGCGGTGPLAPGTYQVYATTVDSVGTARGSAGPWDLTVAEGGPEARALPDGFPDVPLLGGRLVTAHRHGDGWAAEIVAPGADRARAATDLLVEAAERVPGSDPADPAALTWPYEGVLFTGAGVALPAWAVQAVASQTPDGEPSVVYILTPRS</sequence>
<proteinExistence type="predicted"/>
<reference evidence="1 2" key="1">
    <citation type="journal article" date="2010" name="Stand. Genomic Sci.">
        <title>Complete genome sequence of Cellulomonas flavigena type strain (134).</title>
        <authorList>
            <person name="Abt B."/>
            <person name="Foster B."/>
            <person name="Lapidus A."/>
            <person name="Clum A."/>
            <person name="Sun H."/>
            <person name="Pukall R."/>
            <person name="Lucas S."/>
            <person name="Glavina Del Rio T."/>
            <person name="Nolan M."/>
            <person name="Tice H."/>
            <person name="Cheng J.F."/>
            <person name="Pitluck S."/>
            <person name="Liolios K."/>
            <person name="Ivanova N."/>
            <person name="Mavromatis K."/>
            <person name="Ovchinnikova G."/>
            <person name="Pati A."/>
            <person name="Goodwin L."/>
            <person name="Chen A."/>
            <person name="Palaniappan K."/>
            <person name="Land M."/>
            <person name="Hauser L."/>
            <person name="Chang Y.J."/>
            <person name="Jeffries C.D."/>
            <person name="Rohde M."/>
            <person name="Goker M."/>
            <person name="Woyke T."/>
            <person name="Bristow J."/>
            <person name="Eisen J.A."/>
            <person name="Markowitz V."/>
            <person name="Hugenholtz P."/>
            <person name="Kyrpides N.C."/>
            <person name="Klenk H.P."/>
        </authorList>
    </citation>
    <scope>NUCLEOTIDE SEQUENCE [LARGE SCALE GENOMIC DNA]</scope>
    <source>
        <strain evidence="2">ATCC 482 / DSM 20109 / BCRC 11376 / JCM 18109 / NBRC 3775 / NCIMB 8073 / NRS 134</strain>
    </source>
</reference>
<dbReference type="AlphaFoldDB" id="D5UJL1"/>
<name>D5UJL1_CELFN</name>
<dbReference type="OrthoDB" id="4829214at2"/>
<keyword evidence="2" id="KW-1185">Reference proteome</keyword>
<protein>
    <submittedName>
        <fullName evidence="1">Uncharacterized protein</fullName>
    </submittedName>
</protein>
<accession>D5UJL1</accession>
<organism evidence="1 2">
    <name type="scientific">Cellulomonas flavigena (strain ATCC 482 / DSM 20109 / BCRC 11376 / JCM 18109 / NBRC 3775 / NCIMB 8073 / NRS 134)</name>
    <dbReference type="NCBI Taxonomy" id="446466"/>
    <lineage>
        <taxon>Bacteria</taxon>
        <taxon>Bacillati</taxon>
        <taxon>Actinomycetota</taxon>
        <taxon>Actinomycetes</taxon>
        <taxon>Micrococcales</taxon>
        <taxon>Cellulomonadaceae</taxon>
        <taxon>Cellulomonas</taxon>
    </lineage>
</organism>
<dbReference type="RefSeq" id="WP_013117980.1">
    <property type="nucleotide sequence ID" value="NC_014151.1"/>
</dbReference>
<dbReference type="EMBL" id="CP001964">
    <property type="protein sequence ID" value="ADG75649.1"/>
    <property type="molecule type" value="Genomic_DNA"/>
</dbReference>
<dbReference type="KEGG" id="cfl:Cfla_2764"/>
<evidence type="ECO:0000313" key="1">
    <source>
        <dbReference type="EMBL" id="ADG75649.1"/>
    </source>
</evidence>
<dbReference type="HOGENOM" id="CLU_1472689_0_0_11"/>